<keyword evidence="2" id="KW-1185">Reference proteome</keyword>
<organism evidence="1 2">
    <name type="scientific">Oceanicola granulosus (strain ATCC BAA-861 / DSM 15982 / KCTC 12143 / HTCC2516)</name>
    <dbReference type="NCBI Taxonomy" id="314256"/>
    <lineage>
        <taxon>Bacteria</taxon>
        <taxon>Pseudomonadati</taxon>
        <taxon>Pseudomonadota</taxon>
        <taxon>Alphaproteobacteria</taxon>
        <taxon>Rhodobacterales</taxon>
        <taxon>Roseobacteraceae</taxon>
        <taxon>Oceanicola</taxon>
    </lineage>
</organism>
<dbReference type="STRING" id="314256.OG2516_08863"/>
<evidence type="ECO:0000313" key="2">
    <source>
        <dbReference type="Proteomes" id="UP000003635"/>
    </source>
</evidence>
<reference evidence="1 2" key="1">
    <citation type="journal article" date="2010" name="J. Bacteriol.">
        <title>Genome sequences of Oceanicola granulosus HTCC2516(T) and Oceanicola batsensis HTCC2597(TDelta).</title>
        <authorList>
            <person name="Thrash J.C."/>
            <person name="Cho J.C."/>
            <person name="Vergin K.L."/>
            <person name="Giovannoni S.J."/>
        </authorList>
    </citation>
    <scope>NUCLEOTIDE SEQUENCE [LARGE SCALE GENOMIC DNA]</scope>
    <source>
        <strain evidence="2">ATCC BAA-861 / DSM 15982 / KCTC 12143 / HTCC2516</strain>
    </source>
</reference>
<proteinExistence type="predicted"/>
<evidence type="ECO:0000313" key="1">
    <source>
        <dbReference type="EMBL" id="EAR50436.1"/>
    </source>
</evidence>
<dbReference type="InterPro" id="IPR016084">
    <property type="entry name" value="Haem_Oase-like_multi-hlx"/>
</dbReference>
<dbReference type="EMBL" id="AAOT01000028">
    <property type="protein sequence ID" value="EAR50436.1"/>
    <property type="molecule type" value="Genomic_DNA"/>
</dbReference>
<evidence type="ECO:0008006" key="3">
    <source>
        <dbReference type="Google" id="ProtNLM"/>
    </source>
</evidence>
<dbReference type="CDD" id="cd19166">
    <property type="entry name" value="HemeO-bac"/>
    <property type="match status" value="1"/>
</dbReference>
<accession>Q2CCS7</accession>
<comment type="caution">
    <text evidence="1">The sequence shown here is derived from an EMBL/GenBank/DDBJ whole genome shotgun (WGS) entry which is preliminary data.</text>
</comment>
<sequence length="172" mass="18497">MRARLREGTQARHRKLDDALSAYDIRTPGGLAAFLSVHEAAFSRIGPGAGVSGRVLPDLLQRLRADLVVLGAAHCAACDPAAATPARRRHPVAVDYVTLGSRLGSKVLRRRWATSPDPLVQRASAYFTAPGYLDEWRRFCDAAETAPADDADAELAVADANGIFDVFLETLS</sequence>
<dbReference type="eggNOG" id="COG3230">
    <property type="taxonomic scope" value="Bacteria"/>
</dbReference>
<protein>
    <recommendedName>
        <fullName evidence="3">Heme oxygenase</fullName>
    </recommendedName>
</protein>
<dbReference type="SUPFAM" id="SSF48613">
    <property type="entry name" value="Heme oxygenase-like"/>
    <property type="match status" value="1"/>
</dbReference>
<dbReference type="AlphaFoldDB" id="Q2CCS7"/>
<dbReference type="Gene3D" id="1.20.910.10">
    <property type="entry name" value="Heme oxygenase-like"/>
    <property type="match status" value="1"/>
</dbReference>
<gene>
    <name evidence="1" type="ORF">OG2516_08863</name>
</gene>
<dbReference type="Proteomes" id="UP000003635">
    <property type="component" value="Unassembled WGS sequence"/>
</dbReference>
<dbReference type="HOGENOM" id="CLU_102535_0_0_5"/>
<name>Q2CCS7_OCEGH</name>